<protein>
    <submittedName>
        <fullName evidence="2">Uncharacterized protein</fullName>
    </submittedName>
</protein>
<keyword evidence="1" id="KW-1133">Transmembrane helix</keyword>
<dbReference type="Proteomes" id="UP000078541">
    <property type="component" value="Unassembled WGS sequence"/>
</dbReference>
<dbReference type="InterPro" id="IPR036397">
    <property type="entry name" value="RNaseH_sf"/>
</dbReference>
<dbReference type="Gene3D" id="3.30.420.10">
    <property type="entry name" value="Ribonuclease H-like superfamily/Ribonuclease H"/>
    <property type="match status" value="1"/>
</dbReference>
<proteinExistence type="predicted"/>
<accession>A0A195F6D2</accession>
<feature type="transmembrane region" description="Helical" evidence="1">
    <location>
        <begin position="340"/>
        <end position="360"/>
    </location>
</feature>
<gene>
    <name evidence="2" type="ORF">ALC56_09932</name>
</gene>
<dbReference type="STRING" id="34720.A0A195F6D2"/>
<organism evidence="2 3">
    <name type="scientific">Trachymyrmex septentrionalis</name>
    <dbReference type="NCBI Taxonomy" id="34720"/>
    <lineage>
        <taxon>Eukaryota</taxon>
        <taxon>Metazoa</taxon>
        <taxon>Ecdysozoa</taxon>
        <taxon>Arthropoda</taxon>
        <taxon>Hexapoda</taxon>
        <taxon>Insecta</taxon>
        <taxon>Pterygota</taxon>
        <taxon>Neoptera</taxon>
        <taxon>Endopterygota</taxon>
        <taxon>Hymenoptera</taxon>
        <taxon>Apocrita</taxon>
        <taxon>Aculeata</taxon>
        <taxon>Formicoidea</taxon>
        <taxon>Formicidae</taxon>
        <taxon>Myrmicinae</taxon>
        <taxon>Trachymyrmex</taxon>
    </lineage>
</organism>
<keyword evidence="1" id="KW-0812">Transmembrane</keyword>
<dbReference type="PANTHER" id="PTHR47331">
    <property type="entry name" value="PHD-TYPE DOMAIN-CONTAINING PROTEIN"/>
    <property type="match status" value="1"/>
</dbReference>
<dbReference type="GO" id="GO:0003676">
    <property type="term" value="F:nucleic acid binding"/>
    <property type="evidence" value="ECO:0007669"/>
    <property type="project" value="InterPro"/>
</dbReference>
<reference evidence="2 3" key="1">
    <citation type="submission" date="2016-03" db="EMBL/GenBank/DDBJ databases">
        <title>Trachymyrmex septentrionalis WGS genome.</title>
        <authorList>
            <person name="Nygaard S."/>
            <person name="Hu H."/>
            <person name="Boomsma J."/>
            <person name="Zhang G."/>
        </authorList>
    </citation>
    <scope>NUCLEOTIDE SEQUENCE [LARGE SCALE GENOMIC DNA]</scope>
    <source>
        <strain evidence="2">Tsep2-gDNA-1</strain>
        <tissue evidence="2">Whole body</tissue>
    </source>
</reference>
<feature type="transmembrane region" description="Helical" evidence="1">
    <location>
        <begin position="309"/>
        <end position="328"/>
    </location>
</feature>
<evidence type="ECO:0000313" key="2">
    <source>
        <dbReference type="EMBL" id="KYN35732.1"/>
    </source>
</evidence>
<keyword evidence="1" id="KW-0472">Membrane</keyword>
<evidence type="ECO:0000313" key="3">
    <source>
        <dbReference type="Proteomes" id="UP000078541"/>
    </source>
</evidence>
<dbReference type="AlphaFoldDB" id="A0A195F6D2"/>
<dbReference type="EMBL" id="KQ981798">
    <property type="protein sequence ID" value="KYN35732.1"/>
    <property type="molecule type" value="Genomic_DNA"/>
</dbReference>
<evidence type="ECO:0000256" key="1">
    <source>
        <dbReference type="SAM" id="Phobius"/>
    </source>
</evidence>
<keyword evidence="3" id="KW-1185">Reference proteome</keyword>
<name>A0A195F6D2_9HYME</name>
<sequence length="425" mass="48273">MLIGTELFFHWLEMGKLELGRNDPILQNISKILGKSRDIASKRLAHLERRRYIAFMLEYFDSGFHRNVENVAKLQEQISTILRCRGFDAYKWYINQQKTLKEMSSHLKEGLSNLCLDPNDHIKTFGLEWNPPDQFQFSVIGMESASIKRAYRACLYRQAFDIDGDITSRLLYFKSRVRLQHSTWPFGKKYPILLPAGARVTKLLFEREHCLIHELTRAVLINGVRPSHSFAVNGVDFAGPIITLQTKAIHLKVISELSSAAFLAMFRRFIIRRGRQHTMYSNNATKFRQCQSRTERNVLICPNLSVNSLYVVVGSLLMGAVVLVVGLVQLAPGAEAAQNSAALIATGSSLLVIGAFLAPLRAICIKRQNVAQKENTHQRSVTSIDMLLAQHRDFTVLTPDELEDLVSRPVSNNMENKIHKQDHNT</sequence>